<accession>A0AAD8XSR6</accession>
<dbReference type="EMBL" id="JATAAI010000057">
    <property type="protein sequence ID" value="KAK1732813.1"/>
    <property type="molecule type" value="Genomic_DNA"/>
</dbReference>
<evidence type="ECO:0000313" key="5">
    <source>
        <dbReference type="EMBL" id="KAK1732813.1"/>
    </source>
</evidence>
<feature type="domain" description="Glycosyl transferase CAP10" evidence="4">
    <location>
        <begin position="294"/>
        <end position="527"/>
    </location>
</feature>
<keyword evidence="5" id="KW-0328">Glycosyltransferase</keyword>
<feature type="transmembrane region" description="Helical" evidence="3">
    <location>
        <begin position="29"/>
        <end position="45"/>
    </location>
</feature>
<dbReference type="Proteomes" id="UP001224775">
    <property type="component" value="Unassembled WGS sequence"/>
</dbReference>
<organism evidence="5 6">
    <name type="scientific">Skeletonema marinoi</name>
    <dbReference type="NCBI Taxonomy" id="267567"/>
    <lineage>
        <taxon>Eukaryota</taxon>
        <taxon>Sar</taxon>
        <taxon>Stramenopiles</taxon>
        <taxon>Ochrophyta</taxon>
        <taxon>Bacillariophyta</taxon>
        <taxon>Coscinodiscophyceae</taxon>
        <taxon>Thalassiosirophycidae</taxon>
        <taxon>Thalassiosirales</taxon>
        <taxon>Skeletonemataceae</taxon>
        <taxon>Skeletonema</taxon>
        <taxon>Skeletonema marinoi-dohrnii complex</taxon>
    </lineage>
</organism>
<dbReference type="AlphaFoldDB" id="A0AAD8XSR6"/>
<keyword evidence="3" id="KW-1133">Transmembrane helix</keyword>
<keyword evidence="3" id="KW-0472">Membrane</keyword>
<reference evidence="5" key="1">
    <citation type="submission" date="2023-06" db="EMBL/GenBank/DDBJ databases">
        <title>Survivors Of The Sea: Transcriptome response of Skeletonema marinoi to long-term dormancy.</title>
        <authorList>
            <person name="Pinder M.I.M."/>
            <person name="Kourtchenko O."/>
            <person name="Robertson E.K."/>
            <person name="Larsson T."/>
            <person name="Maumus F."/>
            <person name="Osuna-Cruz C.M."/>
            <person name="Vancaester E."/>
            <person name="Stenow R."/>
            <person name="Vandepoele K."/>
            <person name="Ploug H."/>
            <person name="Bruchert V."/>
            <person name="Godhe A."/>
            <person name="Topel M."/>
        </authorList>
    </citation>
    <scope>NUCLEOTIDE SEQUENCE</scope>
    <source>
        <strain evidence="5">R05AC</strain>
    </source>
</reference>
<evidence type="ECO:0000256" key="3">
    <source>
        <dbReference type="SAM" id="Phobius"/>
    </source>
</evidence>
<evidence type="ECO:0000313" key="6">
    <source>
        <dbReference type="Proteomes" id="UP001224775"/>
    </source>
</evidence>
<keyword evidence="3" id="KW-0812">Transmembrane</keyword>
<dbReference type="Pfam" id="PF05686">
    <property type="entry name" value="Glyco_transf_90"/>
    <property type="match status" value="1"/>
</dbReference>
<protein>
    <submittedName>
        <fullName evidence="5">Glycosyltransferase (Family 90)</fullName>
        <ecNumber evidence="5">2.4.2.-</ecNumber>
    </submittedName>
</protein>
<dbReference type="PANTHER" id="PTHR12203:SF35">
    <property type="entry name" value="PROTEIN O-GLUCOSYLTRANSFERASE 1"/>
    <property type="match status" value="1"/>
</dbReference>
<evidence type="ECO:0000256" key="1">
    <source>
        <dbReference type="ARBA" id="ARBA00010118"/>
    </source>
</evidence>
<dbReference type="InterPro" id="IPR051091">
    <property type="entry name" value="O-Glucosyltr/Glycosyltrsf_90"/>
</dbReference>
<sequence>MPQQQGPTLITSTMLSISAMTRKRRRQRLLLLIITAVITVSYVIISESIPSLSIDAPPRGIISQAAVSIEQHEMPSSNKLADAGKYRVQGTLHDLISIAENESSSDITTYADLIRDNTPLPKYSLQNAIDAAEIYGSKFSLLRYDPTTDKFIGYYFRRHEWGSGCMKLANSITVLTSMLRNLFPERFTPNSQEFVMAVSSGDYADVAYKYETCIRKDEDGPCDESLSAAPPVLHFGSVFRQPHFPNLIAMPMPGDHLNCFKIWNDLKRRNDERRICDAFRPSNQGGWLPAIDLAWEDLTPQLIWRGTDFPFLEKQNSLRQPRYETYITGKVKSHSNPTEAVTAILRQEYHKFVPRWKGVIHTAESEIEASRTNTLPRINIKFTSVAGGGKRIPANIGGVYKGWKAVGFPVAGELMTLEELAKYKYHIDLGGGGGTTWTGTLQKLYMPGLLFHHVTPTKDYIHDLIQPWVHYVPVRSDLEDLLDKLEWAESHPDEARQISDNATKFVRELGTLDGFAQLFESNMVKPLEEVIEAYTPGGDEEELNVLLQRSSIWPFIECTTTSCQRLGKAAWGRRSG</sequence>
<keyword evidence="6" id="KW-1185">Reference proteome</keyword>
<dbReference type="SMART" id="SM00672">
    <property type="entry name" value="CAP10"/>
    <property type="match status" value="1"/>
</dbReference>
<proteinExistence type="inferred from homology"/>
<evidence type="ECO:0000259" key="4">
    <source>
        <dbReference type="SMART" id="SM00672"/>
    </source>
</evidence>
<keyword evidence="2 5" id="KW-0808">Transferase</keyword>
<dbReference type="GO" id="GO:0016757">
    <property type="term" value="F:glycosyltransferase activity"/>
    <property type="evidence" value="ECO:0007669"/>
    <property type="project" value="UniProtKB-KW"/>
</dbReference>
<dbReference type="InterPro" id="IPR006598">
    <property type="entry name" value="CAP10"/>
</dbReference>
<dbReference type="EC" id="2.4.2.-" evidence="5"/>
<comment type="similarity">
    <text evidence="1">Belongs to the glycosyltransferase 90 family.</text>
</comment>
<gene>
    <name evidence="5" type="ORF">QTG54_016525</name>
</gene>
<comment type="caution">
    <text evidence="5">The sequence shown here is derived from an EMBL/GenBank/DDBJ whole genome shotgun (WGS) entry which is preliminary data.</text>
</comment>
<evidence type="ECO:0000256" key="2">
    <source>
        <dbReference type="ARBA" id="ARBA00022679"/>
    </source>
</evidence>
<dbReference type="PANTHER" id="PTHR12203">
    <property type="entry name" value="KDEL LYS-ASP-GLU-LEU CONTAINING - RELATED"/>
    <property type="match status" value="1"/>
</dbReference>
<name>A0AAD8XSR6_9STRA</name>